<dbReference type="RefSeq" id="WP_178011583.1">
    <property type="nucleotide sequence ID" value="NZ_CP058316.1"/>
</dbReference>
<feature type="domain" description="N-acetyltransferase" evidence="1">
    <location>
        <begin position="16"/>
        <end position="160"/>
    </location>
</feature>
<evidence type="ECO:0000313" key="2">
    <source>
        <dbReference type="EMBL" id="QLD11562.1"/>
    </source>
</evidence>
<dbReference type="AlphaFoldDB" id="A0A7D5IW09"/>
<dbReference type="PANTHER" id="PTHR41700">
    <property type="entry name" value="GCN5-RELATED N-ACETYLTRANSFERASE"/>
    <property type="match status" value="1"/>
</dbReference>
<keyword evidence="2" id="KW-0808">Transferase</keyword>
<gene>
    <name evidence="2" type="ORF">HW566_07120</name>
</gene>
<dbReference type="Gene3D" id="3.40.630.30">
    <property type="match status" value="1"/>
</dbReference>
<proteinExistence type="predicted"/>
<sequence length="243" mass="26642">MSESVPPIEADVPAGIDIRPLETVADIFAGAAVLREVWGGDRDSVPTNLMRALAYAGNYVVGLYDGDRVVGASVAFFAEPGARSMHSHVTGVLPQYQHQGLGRVLKQHQRAWAFARDVGTITWTFDPLFARNAHFNLQVLGARISDYLVDQYGQMDDGLNRGEVTDRLMVTWPLAAPPQQRPADDRIVATIAVPADVHALRTSSPAEADAWREQVRREFLEHLGAGLTVGGFDDERGYLLVRP</sequence>
<evidence type="ECO:0000259" key="1">
    <source>
        <dbReference type="PROSITE" id="PS51186"/>
    </source>
</evidence>
<dbReference type="InterPro" id="IPR000182">
    <property type="entry name" value="GNAT_dom"/>
</dbReference>
<dbReference type="SUPFAM" id="SSF55729">
    <property type="entry name" value="Acyl-CoA N-acyltransferases (Nat)"/>
    <property type="match status" value="1"/>
</dbReference>
<dbReference type="InterPro" id="IPR038764">
    <property type="entry name" value="GNAT_N_AcTrfase_prd"/>
</dbReference>
<dbReference type="InterPro" id="IPR016181">
    <property type="entry name" value="Acyl_CoA_acyltransferase"/>
</dbReference>
<dbReference type="GO" id="GO:0016747">
    <property type="term" value="F:acyltransferase activity, transferring groups other than amino-acyl groups"/>
    <property type="evidence" value="ECO:0007669"/>
    <property type="project" value="InterPro"/>
</dbReference>
<dbReference type="CDD" id="cd04301">
    <property type="entry name" value="NAT_SF"/>
    <property type="match status" value="1"/>
</dbReference>
<name>A0A7D5IW09_9MICO</name>
<dbReference type="PROSITE" id="PS51186">
    <property type="entry name" value="GNAT"/>
    <property type="match status" value="1"/>
</dbReference>
<dbReference type="Pfam" id="PF00583">
    <property type="entry name" value="Acetyltransf_1"/>
    <property type="match status" value="1"/>
</dbReference>
<organism evidence="2 3">
    <name type="scientific">Microbacterium oleivorans</name>
    <dbReference type="NCBI Taxonomy" id="273677"/>
    <lineage>
        <taxon>Bacteria</taxon>
        <taxon>Bacillati</taxon>
        <taxon>Actinomycetota</taxon>
        <taxon>Actinomycetes</taxon>
        <taxon>Micrococcales</taxon>
        <taxon>Microbacteriaceae</taxon>
        <taxon>Microbacterium</taxon>
    </lineage>
</organism>
<reference evidence="2 3" key="1">
    <citation type="submission" date="2020-06" db="EMBL/GenBank/DDBJ databases">
        <authorList>
            <person name="Jo H."/>
        </authorList>
    </citation>
    <scope>NUCLEOTIDE SEQUENCE [LARGE SCALE GENOMIC DNA]</scope>
    <source>
        <strain evidence="2 3">I46</strain>
    </source>
</reference>
<evidence type="ECO:0000313" key="3">
    <source>
        <dbReference type="Proteomes" id="UP000509638"/>
    </source>
</evidence>
<protein>
    <submittedName>
        <fullName evidence="2">GNAT family N-acetyltransferase</fullName>
    </submittedName>
</protein>
<dbReference type="PANTHER" id="PTHR41700:SF1">
    <property type="entry name" value="N-ACETYLTRANSFERASE DOMAIN-CONTAINING PROTEIN"/>
    <property type="match status" value="1"/>
</dbReference>
<dbReference type="Proteomes" id="UP000509638">
    <property type="component" value="Chromosome"/>
</dbReference>
<dbReference type="EMBL" id="CP058316">
    <property type="protein sequence ID" value="QLD11562.1"/>
    <property type="molecule type" value="Genomic_DNA"/>
</dbReference>
<accession>A0A7D5IW09</accession>